<dbReference type="HOGENOM" id="CLU_048086_2_0_2"/>
<feature type="transmembrane region" description="Helical" evidence="1">
    <location>
        <begin position="178"/>
        <end position="198"/>
    </location>
</feature>
<feature type="transmembrane region" description="Helical" evidence="1">
    <location>
        <begin position="251"/>
        <end position="267"/>
    </location>
</feature>
<feature type="transmembrane region" description="Helical" evidence="1">
    <location>
        <begin position="83"/>
        <end position="104"/>
    </location>
</feature>
<dbReference type="Proteomes" id="UP000001106">
    <property type="component" value="Chromosome"/>
</dbReference>
<dbReference type="Pfam" id="PF07670">
    <property type="entry name" value="Gate"/>
    <property type="match status" value="1"/>
</dbReference>
<evidence type="ECO:0000313" key="4">
    <source>
        <dbReference type="Proteomes" id="UP000001106"/>
    </source>
</evidence>
<keyword evidence="1" id="KW-1133">Transmembrane helix</keyword>
<dbReference type="InterPro" id="IPR038880">
    <property type="entry name" value="MJ0871-like"/>
</dbReference>
<keyword evidence="4" id="KW-1185">Reference proteome</keyword>
<dbReference type="STRING" id="419665.Maeo_0505"/>
<dbReference type="eggNOG" id="arCOG00360">
    <property type="taxonomic scope" value="Archaea"/>
</dbReference>
<keyword evidence="1" id="KW-0812">Transmembrane</keyword>
<proteinExistence type="predicted"/>
<dbReference type="EMBL" id="CP000743">
    <property type="protein sequence ID" value="ABR56091.1"/>
    <property type="molecule type" value="Genomic_DNA"/>
</dbReference>
<keyword evidence="1" id="KW-0472">Membrane</keyword>
<dbReference type="AlphaFoldDB" id="A6UUB9"/>
<feature type="transmembrane region" description="Helical" evidence="1">
    <location>
        <begin position="116"/>
        <end position="137"/>
    </location>
</feature>
<evidence type="ECO:0000259" key="2">
    <source>
        <dbReference type="Pfam" id="PF07670"/>
    </source>
</evidence>
<reference evidence="3" key="1">
    <citation type="submission" date="2007-06" db="EMBL/GenBank/DDBJ databases">
        <title>Complete sequence of Methanococcus aeolicus Nankai-3.</title>
        <authorList>
            <consortium name="US DOE Joint Genome Institute"/>
            <person name="Copeland A."/>
            <person name="Lucas S."/>
            <person name="Lapidus A."/>
            <person name="Barry K."/>
            <person name="Glavina del Rio T."/>
            <person name="Dalin E."/>
            <person name="Tice H."/>
            <person name="Pitluck S."/>
            <person name="Chain P."/>
            <person name="Malfatti S."/>
            <person name="Shin M."/>
            <person name="Vergez L."/>
            <person name="Schmutz J."/>
            <person name="Larimer F."/>
            <person name="Land M."/>
            <person name="Hauser L."/>
            <person name="Kyrpides N."/>
            <person name="Lykidis A."/>
            <person name="Sieprawska-Lupa M."/>
            <person name="Whitman W.B."/>
            <person name="Richardson P."/>
        </authorList>
    </citation>
    <scope>NUCLEOTIDE SEQUENCE [LARGE SCALE GENOMIC DNA]</scope>
    <source>
        <strain evidence="3">Nankai-3</strain>
    </source>
</reference>
<evidence type="ECO:0000256" key="1">
    <source>
        <dbReference type="SAM" id="Phobius"/>
    </source>
</evidence>
<protein>
    <submittedName>
        <fullName evidence="3">Nucleoside recognition domain protein</fullName>
    </submittedName>
</protein>
<dbReference type="KEGG" id="mae:Maeo_0505"/>
<name>A6UUB9_META3</name>
<feature type="transmembrane region" description="Helical" evidence="1">
    <location>
        <begin position="6"/>
        <end position="24"/>
    </location>
</feature>
<organism evidence="3 4">
    <name type="scientific">Methanococcus aeolicus (strain ATCC BAA-1280 / DSM 17508 / OCM 812 / Nankai-3)</name>
    <dbReference type="NCBI Taxonomy" id="419665"/>
    <lineage>
        <taxon>Archaea</taxon>
        <taxon>Methanobacteriati</taxon>
        <taxon>Methanobacteriota</taxon>
        <taxon>Methanomada group</taxon>
        <taxon>Methanococci</taxon>
        <taxon>Methanococcales</taxon>
        <taxon>Methanococcaceae</taxon>
        <taxon>Methanococcus</taxon>
    </lineage>
</organism>
<sequence length="308" mass="34139">MDILSYLTQIIILSSVGIIIAGIIEETNLLSIIKKITKPLCLISNLPEECVVALLGNFINPTVGKSMLAKFYKDNKINNKETIATAIISPLPIILGESIFRVQLPLAIVFLGYKLGIIYVLFNMFSGFLMASIGIIYSNIFFERKPININTNNNEKIIFNREVITKGVMKSVELLKKVIPMIVIFTLLIYCLMTFGLTDIVKEIFTPLFGILNLPGEAVMVLVANFAHFSAGYATVDILIKNGALNEKQALLTLLIGNIIGISMIYLKHSIGTYVALFGRFGLKLAMINYTISIIVKILLIMLVMLLL</sequence>
<gene>
    <name evidence="3" type="ordered locus">Maeo_0505</name>
</gene>
<dbReference type="PANTHER" id="PTHR38139">
    <property type="entry name" value="GATE DOMAIN-CONTAINING PROTEIN"/>
    <property type="match status" value="1"/>
</dbReference>
<feature type="transmembrane region" description="Helical" evidence="1">
    <location>
        <begin position="287"/>
        <end position="307"/>
    </location>
</feature>
<feature type="transmembrane region" description="Helical" evidence="1">
    <location>
        <begin position="218"/>
        <end position="239"/>
    </location>
</feature>
<dbReference type="GeneID" id="5326629"/>
<dbReference type="RefSeq" id="WP_011973223.1">
    <property type="nucleotide sequence ID" value="NC_009635.1"/>
</dbReference>
<dbReference type="PANTHER" id="PTHR38139:SF1">
    <property type="entry name" value="NUCLEOSIDE TRANSPORTER_FEOB GTPASE GATE DOMAIN-CONTAINING PROTEIN"/>
    <property type="match status" value="1"/>
</dbReference>
<dbReference type="OrthoDB" id="62718at2157"/>
<feature type="domain" description="Nucleoside transporter/FeoB GTPase Gate" evidence="2">
    <location>
        <begin position="175"/>
        <end position="264"/>
    </location>
</feature>
<dbReference type="InterPro" id="IPR011642">
    <property type="entry name" value="Gate_dom"/>
</dbReference>
<accession>A6UUB9</accession>
<evidence type="ECO:0000313" key="3">
    <source>
        <dbReference type="EMBL" id="ABR56091.1"/>
    </source>
</evidence>